<reference evidence="2" key="1">
    <citation type="submission" date="2017-02" db="EMBL/GenBank/DDBJ databases">
        <authorList>
            <person name="Varghese N."/>
            <person name="Submissions S."/>
        </authorList>
    </citation>
    <scope>NUCLEOTIDE SEQUENCE [LARGE SCALE GENOMIC DNA]</scope>
    <source>
        <strain evidence="2">SM117</strain>
    </source>
</reference>
<dbReference type="RefSeq" id="WP_079730531.1">
    <property type="nucleotide sequence ID" value="NZ_FVZE01000003.1"/>
</dbReference>
<dbReference type="InterPro" id="IPR025961">
    <property type="entry name" value="Metal_resist"/>
</dbReference>
<dbReference type="AlphaFoldDB" id="A0A1U6HW91"/>
<sequence length="146" mass="16216">MAGLRGYLLAIALAFLAALAALLIGQKLRAGDNHESRLHAVLHEELDLDPAQEAQIDRLEHDFAERRKLLDGRLRQANAQLAEAIEREHTYGPAVEKAVDQSHMAMGELQKATLRHVFSMRAVLQPDQARRFDSAVAHALTTPPEE</sequence>
<organism evidence="1 2">
    <name type="scientific">Novosphingobium mathurense</name>
    <dbReference type="NCBI Taxonomy" id="428990"/>
    <lineage>
        <taxon>Bacteria</taxon>
        <taxon>Pseudomonadati</taxon>
        <taxon>Pseudomonadota</taxon>
        <taxon>Alphaproteobacteria</taxon>
        <taxon>Sphingomonadales</taxon>
        <taxon>Sphingomonadaceae</taxon>
        <taxon>Novosphingobium</taxon>
    </lineage>
</organism>
<dbReference type="Proteomes" id="UP000190989">
    <property type="component" value="Unassembled WGS sequence"/>
</dbReference>
<name>A0A1U6HW91_9SPHN</name>
<proteinExistence type="predicted"/>
<dbReference type="EMBL" id="FVZE01000003">
    <property type="protein sequence ID" value="SLJ99996.1"/>
    <property type="molecule type" value="Genomic_DNA"/>
</dbReference>
<dbReference type="Gene3D" id="1.20.120.1490">
    <property type="match status" value="1"/>
</dbReference>
<accession>A0A1U6HW91</accession>
<gene>
    <name evidence="1" type="ORF">SAMN06295987_103208</name>
</gene>
<dbReference type="STRING" id="428990.SAMN06295987_103208"/>
<evidence type="ECO:0000313" key="2">
    <source>
        <dbReference type="Proteomes" id="UP000190989"/>
    </source>
</evidence>
<keyword evidence="2" id="KW-1185">Reference proteome</keyword>
<evidence type="ECO:0000313" key="1">
    <source>
        <dbReference type="EMBL" id="SLJ99996.1"/>
    </source>
</evidence>
<protein>
    <submittedName>
        <fullName evidence="1">Heavy-metal resistance</fullName>
    </submittedName>
</protein>
<dbReference type="Pfam" id="PF13801">
    <property type="entry name" value="Metal_resist"/>
    <property type="match status" value="1"/>
</dbReference>